<evidence type="ECO:0008006" key="2">
    <source>
        <dbReference type="Google" id="ProtNLM"/>
    </source>
</evidence>
<sequence>MNNLNLLKGSALVYTLVKTLTKKRPDVQIGKTVVQKMMYLLEKELGYDFDFSMYHYGPFSAEVSGYLNFAESVGIIDMTWDPQRGYFIKPKSKKKIKEIIEAFEESLDKKDKKTINKIVDKYGKLNPIAIKLSIIATALYAKDNFNVKKSELINVVKSLKPEYSDNYIKETLKEATLFNEPH</sequence>
<comment type="caution">
    <text evidence="1">The sequence shown here is derived from an EMBL/GenBank/DDBJ whole genome shotgun (WGS) entry which is preliminary data.</text>
</comment>
<protein>
    <recommendedName>
        <fullName evidence="2">Antitoxin SocA-like Panacea domain-containing protein</fullName>
    </recommendedName>
</protein>
<reference evidence="1" key="1">
    <citation type="journal article" date="2020" name="mSystems">
        <title>Genome- and Community-Level Interaction Insights into Carbon Utilization and Element Cycling Functions of Hydrothermarchaeota in Hydrothermal Sediment.</title>
        <authorList>
            <person name="Zhou Z."/>
            <person name="Liu Y."/>
            <person name="Xu W."/>
            <person name="Pan J."/>
            <person name="Luo Z.H."/>
            <person name="Li M."/>
        </authorList>
    </citation>
    <scope>NUCLEOTIDE SEQUENCE [LARGE SCALE GENOMIC DNA]</scope>
    <source>
        <strain evidence="1">SpSt-1019</strain>
    </source>
</reference>
<gene>
    <name evidence="1" type="ORF">ENL70_06210</name>
</gene>
<organism evidence="1">
    <name type="scientific">Thermodesulfobium narugense</name>
    <dbReference type="NCBI Taxonomy" id="184064"/>
    <lineage>
        <taxon>Bacteria</taxon>
        <taxon>Pseudomonadati</taxon>
        <taxon>Thermodesulfobiota</taxon>
        <taxon>Thermodesulfobiia</taxon>
        <taxon>Thermodesulfobiales</taxon>
        <taxon>Thermodesulfobiaceae</taxon>
        <taxon>Thermodesulfobium</taxon>
    </lineage>
</organism>
<dbReference type="AlphaFoldDB" id="A0A7C5KC94"/>
<name>A0A7C5KC94_9BACT</name>
<evidence type="ECO:0000313" key="1">
    <source>
        <dbReference type="EMBL" id="HHI66121.1"/>
    </source>
</evidence>
<proteinExistence type="predicted"/>
<dbReference type="EMBL" id="DRUY01000207">
    <property type="protein sequence ID" value="HHI66121.1"/>
    <property type="molecule type" value="Genomic_DNA"/>
</dbReference>
<accession>A0A7C5KC94</accession>